<accession>A0A5N6F2P6</accession>
<name>A0A5N6F2P6_9EURO</name>
<dbReference type="SUPFAM" id="SSF51905">
    <property type="entry name" value="FAD/NAD(P)-binding domain"/>
    <property type="match status" value="1"/>
</dbReference>
<dbReference type="Proteomes" id="UP000326799">
    <property type="component" value="Unassembled WGS sequence"/>
</dbReference>
<keyword evidence="7" id="KW-1185">Reference proteome</keyword>
<dbReference type="Pfam" id="PF01494">
    <property type="entry name" value="FAD_binding_3"/>
    <property type="match status" value="1"/>
</dbReference>
<dbReference type="InterPro" id="IPR036188">
    <property type="entry name" value="FAD/NAD-bd_sf"/>
</dbReference>
<dbReference type="PANTHER" id="PTHR47356">
    <property type="entry name" value="FAD-DEPENDENT MONOOXYGENASE ASQG-RELATED"/>
    <property type="match status" value="1"/>
</dbReference>
<feature type="domain" description="FAD-binding" evidence="5">
    <location>
        <begin position="25"/>
        <end position="323"/>
    </location>
</feature>
<evidence type="ECO:0000259" key="5">
    <source>
        <dbReference type="Pfam" id="PF01494"/>
    </source>
</evidence>
<keyword evidence="2" id="KW-0285">Flavoprotein</keyword>
<dbReference type="PANTHER" id="PTHR47356:SF2">
    <property type="entry name" value="FAD-BINDING DOMAIN-CONTAINING PROTEIN-RELATED"/>
    <property type="match status" value="1"/>
</dbReference>
<protein>
    <recommendedName>
        <fullName evidence="5">FAD-binding domain-containing protein</fullName>
    </recommendedName>
</protein>
<dbReference type="Gene3D" id="3.50.50.60">
    <property type="entry name" value="FAD/NAD(P)-binding domain"/>
    <property type="match status" value="1"/>
</dbReference>
<evidence type="ECO:0000256" key="4">
    <source>
        <dbReference type="ARBA" id="ARBA00023002"/>
    </source>
</evidence>
<dbReference type="PRINTS" id="PR00420">
    <property type="entry name" value="RNGMNOXGNASE"/>
</dbReference>
<evidence type="ECO:0000256" key="1">
    <source>
        <dbReference type="ARBA" id="ARBA00007992"/>
    </source>
</evidence>
<comment type="similarity">
    <text evidence="1">Belongs to the paxM FAD-dependent monooxygenase family.</text>
</comment>
<dbReference type="GO" id="GO:0004497">
    <property type="term" value="F:monooxygenase activity"/>
    <property type="evidence" value="ECO:0007669"/>
    <property type="project" value="InterPro"/>
</dbReference>
<evidence type="ECO:0000256" key="3">
    <source>
        <dbReference type="ARBA" id="ARBA00022827"/>
    </source>
</evidence>
<proteinExistence type="inferred from homology"/>
<evidence type="ECO:0000313" key="6">
    <source>
        <dbReference type="EMBL" id="KAB8223455.1"/>
    </source>
</evidence>
<dbReference type="EMBL" id="ML733405">
    <property type="protein sequence ID" value="KAB8223455.1"/>
    <property type="molecule type" value="Genomic_DNA"/>
</dbReference>
<keyword evidence="4" id="KW-0560">Oxidoreductase</keyword>
<dbReference type="InterPro" id="IPR050562">
    <property type="entry name" value="FAD_mOase_fung"/>
</dbReference>
<gene>
    <name evidence="6" type="ORF">BDV33DRAFT_188834</name>
</gene>
<evidence type="ECO:0000313" key="7">
    <source>
        <dbReference type="Proteomes" id="UP000326799"/>
    </source>
</evidence>
<reference evidence="6 7" key="1">
    <citation type="submission" date="2019-04" db="EMBL/GenBank/DDBJ databases">
        <title>Fungal friends and foes A comparative genomics study of 23 Aspergillus species from section Flavi.</title>
        <authorList>
            <consortium name="DOE Joint Genome Institute"/>
            <person name="Kjaerbolling I."/>
            <person name="Vesth T.C."/>
            <person name="Frisvad J.C."/>
            <person name="Nybo J.L."/>
            <person name="Theobald S."/>
            <person name="Kildgaard S."/>
            <person name="Petersen T.I."/>
            <person name="Kuo A."/>
            <person name="Sato A."/>
            <person name="Lyhne E.K."/>
            <person name="Kogle M.E."/>
            <person name="Wiebenga A."/>
            <person name="Kun R.S."/>
            <person name="Lubbers R.J."/>
            <person name="Makela M.R."/>
            <person name="Barry K."/>
            <person name="Chovatia M."/>
            <person name="Clum A."/>
            <person name="Daum C."/>
            <person name="Haridas S."/>
            <person name="He G."/>
            <person name="LaButti K."/>
            <person name="Lipzen A."/>
            <person name="Mondo S."/>
            <person name="Pangilinan J."/>
            <person name="Riley R."/>
            <person name="Salamov A."/>
            <person name="Simmons B.A."/>
            <person name="Magnuson J.K."/>
            <person name="Henrissat B."/>
            <person name="Mortensen U.H."/>
            <person name="Larsen T.O."/>
            <person name="De vries R.P."/>
            <person name="Grigoriev I.V."/>
            <person name="Machida M."/>
            <person name="Baker S.E."/>
            <person name="Andersen M.R."/>
        </authorList>
    </citation>
    <scope>NUCLEOTIDE SEQUENCE [LARGE SCALE GENOMIC DNA]</scope>
    <source>
        <strain evidence="6 7">CBS 126849</strain>
    </source>
</reference>
<evidence type="ECO:0000256" key="2">
    <source>
        <dbReference type="ARBA" id="ARBA00022630"/>
    </source>
</evidence>
<dbReference type="InterPro" id="IPR002938">
    <property type="entry name" value="FAD-bd"/>
</dbReference>
<dbReference type="AlphaFoldDB" id="A0A5N6F2P6"/>
<sequence length="374" mass="42004">MCSQIYWARFRDCCWTNTTNVKHFRVIIVGGSIAGLTLAHSLQQSGIDFVVLEANTNIAPQAGASTGILTNGARILDQLGILMCWKRLLLRKQCTIERLQIFEDRNGYPVTFLDRQVILRILFSHLGEHQNRVHLNKKVVRVENLPNKVMVYCGDGADGVRNTVRKEIWRHMESLDMKAEYSCVFSISNPTAGVHPGDAHRTYVEGCSTLTIGGKGGRIYWFLLAKMDQSSTGSDIPRFNEQYLENHVAKYPHIPVTSTNQAYLCLEEAFYQYWSVDRCVCIGDSMHKMTRKIDQAGNSAIETAVSLVNCLASLIEQPEGQDLIALQSINVALEDWQKARQPRAKKILTLANGVTRLELGATIKDTTISQYLLP</sequence>
<organism evidence="6 7">
    <name type="scientific">Aspergillus novoparasiticus</name>
    <dbReference type="NCBI Taxonomy" id="986946"/>
    <lineage>
        <taxon>Eukaryota</taxon>
        <taxon>Fungi</taxon>
        <taxon>Dikarya</taxon>
        <taxon>Ascomycota</taxon>
        <taxon>Pezizomycotina</taxon>
        <taxon>Eurotiomycetes</taxon>
        <taxon>Eurotiomycetidae</taxon>
        <taxon>Eurotiales</taxon>
        <taxon>Aspergillaceae</taxon>
        <taxon>Aspergillus</taxon>
        <taxon>Aspergillus subgen. Circumdati</taxon>
    </lineage>
</organism>
<dbReference type="GO" id="GO:0071949">
    <property type="term" value="F:FAD binding"/>
    <property type="evidence" value="ECO:0007669"/>
    <property type="project" value="InterPro"/>
</dbReference>
<keyword evidence="3" id="KW-0274">FAD</keyword>